<evidence type="ECO:0000256" key="2">
    <source>
        <dbReference type="SAM" id="SignalP"/>
    </source>
</evidence>
<name>A0A1U7LKZ6_NEOID</name>
<evidence type="ECO:0000256" key="1">
    <source>
        <dbReference type="SAM" id="Coils"/>
    </source>
</evidence>
<keyword evidence="1" id="KW-0175">Coiled coil</keyword>
<accession>A0A1U7LKZ6</accession>
<keyword evidence="4" id="KW-1185">Reference proteome</keyword>
<feature type="chain" id="PRO_5012617603" description="Tropomyosin-2" evidence="2">
    <location>
        <begin position="21"/>
        <end position="195"/>
    </location>
</feature>
<dbReference type="EMBL" id="LXFE01001853">
    <property type="protein sequence ID" value="OLL23330.1"/>
    <property type="molecule type" value="Genomic_DNA"/>
</dbReference>
<evidence type="ECO:0000313" key="4">
    <source>
        <dbReference type="Proteomes" id="UP000186594"/>
    </source>
</evidence>
<reference evidence="3 4" key="1">
    <citation type="submission" date="2016-04" db="EMBL/GenBank/DDBJ databases">
        <title>Evolutionary innovation and constraint leading to complex multicellularity in the Ascomycota.</title>
        <authorList>
            <person name="Cisse O."/>
            <person name="Nguyen A."/>
            <person name="Hewitt D.A."/>
            <person name="Jedd G."/>
            <person name="Stajich J.E."/>
        </authorList>
    </citation>
    <scope>NUCLEOTIDE SEQUENCE [LARGE SCALE GENOMIC DNA]</scope>
    <source>
        <strain evidence="3 4">DAH-3</strain>
    </source>
</reference>
<evidence type="ECO:0000313" key="3">
    <source>
        <dbReference type="EMBL" id="OLL23330.1"/>
    </source>
</evidence>
<evidence type="ECO:0008006" key="5">
    <source>
        <dbReference type="Google" id="ProtNLM"/>
    </source>
</evidence>
<protein>
    <recommendedName>
        <fullName evidence="5">Tropomyosin-2</fullName>
    </recommendedName>
</protein>
<feature type="signal peptide" evidence="2">
    <location>
        <begin position="1"/>
        <end position="20"/>
    </location>
</feature>
<gene>
    <name evidence="3" type="ORF">NEOLI_005216</name>
</gene>
<feature type="coiled-coil region" evidence="1">
    <location>
        <begin position="98"/>
        <end position="157"/>
    </location>
</feature>
<dbReference type="AlphaFoldDB" id="A0A1U7LKZ6"/>
<keyword evidence="2" id="KW-0732">Signal</keyword>
<sequence>MKIWTMLYTTINICFELLCRQVIFCTNSRCIKYTLISFNSLLEARTREKSALYAELEALKLNLRRDNGNEVDHLECELALNELRDNISEVKLASQDRIHEAEHAYEAIRQEKHRLTGEAARTLSELAEELDLLREVKREMKRYITKLEERYELLKGEAEYEVDRLDDELEVKDPVLLELKDELEKVNLLGCLNEF</sequence>
<organism evidence="3 4">
    <name type="scientific">Neolecta irregularis (strain DAH-3)</name>
    <dbReference type="NCBI Taxonomy" id="1198029"/>
    <lineage>
        <taxon>Eukaryota</taxon>
        <taxon>Fungi</taxon>
        <taxon>Dikarya</taxon>
        <taxon>Ascomycota</taxon>
        <taxon>Taphrinomycotina</taxon>
        <taxon>Neolectales</taxon>
        <taxon>Neolectaceae</taxon>
        <taxon>Neolecta</taxon>
    </lineage>
</organism>
<comment type="caution">
    <text evidence="3">The sequence shown here is derived from an EMBL/GenBank/DDBJ whole genome shotgun (WGS) entry which is preliminary data.</text>
</comment>
<dbReference type="Proteomes" id="UP000186594">
    <property type="component" value="Unassembled WGS sequence"/>
</dbReference>
<dbReference type="OrthoDB" id="10255000at2759"/>
<proteinExistence type="predicted"/>